<dbReference type="PROSITE" id="PS50972">
    <property type="entry name" value="PTERIN_BINDING"/>
    <property type="match status" value="1"/>
</dbReference>
<dbReference type="Proteomes" id="UP000005824">
    <property type="component" value="Unassembled WGS sequence"/>
</dbReference>
<keyword evidence="11" id="KW-1185">Reference proteome</keyword>
<protein>
    <recommendedName>
        <fullName evidence="4">dihydropteroate synthase</fullName>
        <ecNumber evidence="4">2.5.1.15</ecNumber>
    </recommendedName>
</protein>
<dbReference type="STRING" id="497964.CfE428DRAFT_4935"/>
<evidence type="ECO:0000256" key="1">
    <source>
        <dbReference type="ARBA" id="ARBA00000012"/>
    </source>
</evidence>
<dbReference type="InterPro" id="IPR000489">
    <property type="entry name" value="Pterin-binding_dom"/>
</dbReference>
<name>B4D7M0_9BACT</name>
<evidence type="ECO:0000313" key="10">
    <source>
        <dbReference type="EMBL" id="EDY17637.1"/>
    </source>
</evidence>
<evidence type="ECO:0000313" key="11">
    <source>
        <dbReference type="Proteomes" id="UP000005824"/>
    </source>
</evidence>
<evidence type="ECO:0000256" key="3">
    <source>
        <dbReference type="ARBA" id="ARBA00004763"/>
    </source>
</evidence>
<dbReference type="EMBL" id="ABVL01000018">
    <property type="protein sequence ID" value="EDY17637.1"/>
    <property type="molecule type" value="Genomic_DNA"/>
</dbReference>
<dbReference type="NCBIfam" id="TIGR01496">
    <property type="entry name" value="DHPS"/>
    <property type="match status" value="1"/>
</dbReference>
<reference evidence="10 11" key="1">
    <citation type="journal article" date="2011" name="J. Bacteriol.">
        <title>Genome sequence of Chthoniobacter flavus Ellin428, an aerobic heterotrophic soil bacterium.</title>
        <authorList>
            <person name="Kant R."/>
            <person name="van Passel M.W."/>
            <person name="Palva A."/>
            <person name="Lucas S."/>
            <person name="Lapidus A."/>
            <person name="Glavina Del Rio T."/>
            <person name="Dalin E."/>
            <person name="Tice H."/>
            <person name="Bruce D."/>
            <person name="Goodwin L."/>
            <person name="Pitluck S."/>
            <person name="Larimer F.W."/>
            <person name="Land M.L."/>
            <person name="Hauser L."/>
            <person name="Sangwan P."/>
            <person name="de Vos W.M."/>
            <person name="Janssen P.H."/>
            <person name="Smidt H."/>
        </authorList>
    </citation>
    <scope>NUCLEOTIDE SEQUENCE [LARGE SCALE GENOMIC DNA]</scope>
    <source>
        <strain evidence="10 11">Ellin428</strain>
    </source>
</reference>
<dbReference type="EC" id="2.5.1.15" evidence="4"/>
<dbReference type="InterPro" id="IPR045031">
    <property type="entry name" value="DHP_synth-like"/>
</dbReference>
<proteinExistence type="predicted"/>
<comment type="pathway">
    <text evidence="3">Cofactor biosynthesis; tetrahydrofolate biosynthesis; 7,8-dihydrofolate from 2-amino-4-hydroxy-6-hydroxymethyl-7,8-dihydropteridine diphosphate and 4-aminobenzoate: step 1/2.</text>
</comment>
<sequence length="285" mass="31082">MNLEFRDVIWEFPARPLIMGIVNLVADSFSGDGVTDIDAALERARQQMADGATIIDIGAESARTNRGPIPEEEEAAQLLRFIERWPELRANRPAGTSWPLLSINAWRPGVIRAVLPKGGDLLNDIGGLPTDENARLCADSGAALLIMHTIGQPKVAHTHVGYDDVMVRIEEFFAEKIALAERAGVARDAIVLDPGIDFAKQRADNLRIYRELERLHQFGRPILLPVSRKTVIGDVLGLKNAAERDAGTVACIVQGMLRGAHIFRVHNVRAAAQAVRIVAAVEGAE</sequence>
<evidence type="ECO:0000256" key="5">
    <source>
        <dbReference type="ARBA" id="ARBA00022679"/>
    </source>
</evidence>
<dbReference type="InParanoid" id="B4D7M0"/>
<comment type="cofactor">
    <cofactor evidence="2">
        <name>Mg(2+)</name>
        <dbReference type="ChEBI" id="CHEBI:18420"/>
    </cofactor>
</comment>
<dbReference type="RefSeq" id="WP_006982256.1">
    <property type="nucleotide sequence ID" value="NZ_ABVL01000018.1"/>
</dbReference>
<evidence type="ECO:0000259" key="9">
    <source>
        <dbReference type="PROSITE" id="PS50972"/>
    </source>
</evidence>
<keyword evidence="6" id="KW-0479">Metal-binding</keyword>
<organism evidence="10 11">
    <name type="scientific">Chthoniobacter flavus Ellin428</name>
    <dbReference type="NCBI Taxonomy" id="497964"/>
    <lineage>
        <taxon>Bacteria</taxon>
        <taxon>Pseudomonadati</taxon>
        <taxon>Verrucomicrobiota</taxon>
        <taxon>Spartobacteria</taxon>
        <taxon>Chthoniobacterales</taxon>
        <taxon>Chthoniobacteraceae</taxon>
        <taxon>Chthoniobacter</taxon>
    </lineage>
</organism>
<dbReference type="GO" id="GO:0046872">
    <property type="term" value="F:metal ion binding"/>
    <property type="evidence" value="ECO:0007669"/>
    <property type="project" value="UniProtKB-KW"/>
</dbReference>
<keyword evidence="8" id="KW-0289">Folate biosynthesis</keyword>
<comment type="catalytic activity">
    <reaction evidence="1">
        <text>(7,8-dihydropterin-6-yl)methyl diphosphate + 4-aminobenzoate = 7,8-dihydropteroate + diphosphate</text>
        <dbReference type="Rhea" id="RHEA:19949"/>
        <dbReference type="ChEBI" id="CHEBI:17836"/>
        <dbReference type="ChEBI" id="CHEBI:17839"/>
        <dbReference type="ChEBI" id="CHEBI:33019"/>
        <dbReference type="ChEBI" id="CHEBI:72950"/>
        <dbReference type="EC" id="2.5.1.15"/>
    </reaction>
</comment>
<keyword evidence="7" id="KW-0460">Magnesium</keyword>
<feature type="domain" description="Pterin-binding" evidence="9">
    <location>
        <begin position="16"/>
        <end position="276"/>
    </location>
</feature>
<dbReference type="Pfam" id="PF00809">
    <property type="entry name" value="Pterin_bind"/>
    <property type="match status" value="1"/>
</dbReference>
<dbReference type="InterPro" id="IPR006390">
    <property type="entry name" value="DHP_synth_dom"/>
</dbReference>
<evidence type="ECO:0000256" key="4">
    <source>
        <dbReference type="ARBA" id="ARBA00012458"/>
    </source>
</evidence>
<keyword evidence="5 10" id="KW-0808">Transferase</keyword>
<accession>B4D7M0</accession>
<dbReference type="Gene3D" id="3.20.20.20">
    <property type="entry name" value="Dihydropteroate synthase-like"/>
    <property type="match status" value="1"/>
</dbReference>
<dbReference type="GO" id="GO:0046654">
    <property type="term" value="P:tetrahydrofolate biosynthetic process"/>
    <property type="evidence" value="ECO:0007669"/>
    <property type="project" value="TreeGrafter"/>
</dbReference>
<dbReference type="PANTHER" id="PTHR20941:SF1">
    <property type="entry name" value="FOLIC ACID SYNTHESIS PROTEIN FOL1"/>
    <property type="match status" value="1"/>
</dbReference>
<evidence type="ECO:0000256" key="8">
    <source>
        <dbReference type="ARBA" id="ARBA00022909"/>
    </source>
</evidence>
<evidence type="ECO:0000256" key="7">
    <source>
        <dbReference type="ARBA" id="ARBA00022842"/>
    </source>
</evidence>
<dbReference type="AlphaFoldDB" id="B4D7M0"/>
<gene>
    <name evidence="10" type="ORF">CfE428DRAFT_4935</name>
</gene>
<comment type="caution">
    <text evidence="10">The sequence shown here is derived from an EMBL/GenBank/DDBJ whole genome shotgun (WGS) entry which is preliminary data.</text>
</comment>
<evidence type="ECO:0000256" key="2">
    <source>
        <dbReference type="ARBA" id="ARBA00001946"/>
    </source>
</evidence>
<dbReference type="GO" id="GO:0046656">
    <property type="term" value="P:folic acid biosynthetic process"/>
    <property type="evidence" value="ECO:0007669"/>
    <property type="project" value="UniProtKB-KW"/>
</dbReference>
<evidence type="ECO:0000256" key="6">
    <source>
        <dbReference type="ARBA" id="ARBA00022723"/>
    </source>
</evidence>
<dbReference type="SUPFAM" id="SSF51717">
    <property type="entry name" value="Dihydropteroate synthetase-like"/>
    <property type="match status" value="1"/>
</dbReference>
<dbReference type="GO" id="GO:0004156">
    <property type="term" value="F:dihydropteroate synthase activity"/>
    <property type="evidence" value="ECO:0007669"/>
    <property type="project" value="UniProtKB-EC"/>
</dbReference>
<dbReference type="GO" id="GO:0005829">
    <property type="term" value="C:cytosol"/>
    <property type="evidence" value="ECO:0007669"/>
    <property type="project" value="TreeGrafter"/>
</dbReference>
<dbReference type="eggNOG" id="COG0294">
    <property type="taxonomic scope" value="Bacteria"/>
</dbReference>
<dbReference type="InterPro" id="IPR011005">
    <property type="entry name" value="Dihydropteroate_synth-like_sf"/>
</dbReference>
<dbReference type="PANTHER" id="PTHR20941">
    <property type="entry name" value="FOLATE SYNTHESIS PROTEINS"/>
    <property type="match status" value="1"/>
</dbReference>